<keyword evidence="2" id="KW-1185">Reference proteome</keyword>
<organism evidence="1 2">
    <name type="scientific">Stenotrophomonas geniculata</name>
    <dbReference type="NCBI Taxonomy" id="86188"/>
    <lineage>
        <taxon>Bacteria</taxon>
        <taxon>Pseudomonadati</taxon>
        <taxon>Pseudomonadota</taxon>
        <taxon>Gammaproteobacteria</taxon>
        <taxon>Lysobacterales</taxon>
        <taxon>Lysobacteraceae</taxon>
        <taxon>Stenotrophomonas</taxon>
    </lineage>
</organism>
<reference evidence="1 2" key="1">
    <citation type="submission" date="2024-09" db="EMBL/GenBank/DDBJ databases">
        <title>Whole genome analysis of Stenotrophomonas geniculata MK-1, and its biological control impact on peanut foliage fungus diseases.</title>
        <authorList>
            <person name="Ahsan T."/>
        </authorList>
    </citation>
    <scope>NUCLEOTIDE SEQUENCE [LARGE SCALE GENOMIC DNA]</scope>
    <source>
        <strain evidence="1 2">MK-1</strain>
    </source>
</reference>
<proteinExistence type="predicted"/>
<gene>
    <name evidence="1" type="ORF">ACFLLB_04065</name>
</gene>
<protein>
    <recommendedName>
        <fullName evidence="3">TIGR02646 family protein</fullName>
    </recommendedName>
</protein>
<accession>A0ABW1MXG2</accession>
<evidence type="ECO:0000313" key="1">
    <source>
        <dbReference type="EMBL" id="MFC6068746.1"/>
    </source>
</evidence>
<sequence length="270" mass="30503">MRYVDRSKLVKPVGWLARARVAAQAVAAGADPGDYDVVWRALKDGLANLLHDKCWYCESNVERSDNAVDHFRPKGKVSDAANPHSGYRWLAFDESNFRYACTYCNSRRKDIESGTAGGKGDRFPLINEAQRVYAVGVVTAEQPMLLDPCELSDWRLLGCHQENGQPCPTSADPGDRKRAEISIEIYHLHYEPTCKRRHALAVQLMADVDEGKRLFELATQDPTRAADFKSVAGRLRRAIDRESLYSGDMHYLLRGQRSDAHPWIQELLEV</sequence>
<evidence type="ECO:0008006" key="3">
    <source>
        <dbReference type="Google" id="ProtNLM"/>
    </source>
</evidence>
<dbReference type="RefSeq" id="WP_262088646.1">
    <property type="nucleotide sequence ID" value="NZ_JBFLAA010000005.1"/>
</dbReference>
<name>A0ABW1MXG2_9GAMM</name>
<comment type="caution">
    <text evidence="1">The sequence shown here is derived from an EMBL/GenBank/DDBJ whole genome shotgun (WGS) entry which is preliminary data.</text>
</comment>
<dbReference type="EMBL" id="JBHRFL010000003">
    <property type="protein sequence ID" value="MFC6068746.1"/>
    <property type="molecule type" value="Genomic_DNA"/>
</dbReference>
<dbReference type="Gene3D" id="1.10.30.50">
    <property type="match status" value="1"/>
</dbReference>
<dbReference type="Proteomes" id="UP001596115">
    <property type="component" value="Unassembled WGS sequence"/>
</dbReference>
<evidence type="ECO:0000313" key="2">
    <source>
        <dbReference type="Proteomes" id="UP001596115"/>
    </source>
</evidence>